<reference evidence="9 10" key="1">
    <citation type="submission" date="2024-05" db="EMBL/GenBank/DDBJ databases">
        <authorList>
            <person name="Yi C."/>
        </authorList>
    </citation>
    <scope>NUCLEOTIDE SEQUENCE [LARGE SCALE GENOMIC DNA]</scope>
    <source>
        <strain evidence="9 10">XS13</strain>
    </source>
</reference>
<keyword evidence="10" id="KW-1185">Reference proteome</keyword>
<keyword evidence="4 7" id="KW-1133">Transmembrane helix</keyword>
<dbReference type="RefSeq" id="WP_347921574.1">
    <property type="nucleotide sequence ID" value="NZ_JBDXMX010000007.1"/>
</dbReference>
<dbReference type="EMBL" id="JBDXMX010000007">
    <property type="protein sequence ID" value="MEO9248881.1"/>
    <property type="molecule type" value="Genomic_DNA"/>
</dbReference>
<evidence type="ECO:0000256" key="2">
    <source>
        <dbReference type="ARBA" id="ARBA00022475"/>
    </source>
</evidence>
<evidence type="ECO:0000256" key="6">
    <source>
        <dbReference type="SAM" id="MobiDB-lite"/>
    </source>
</evidence>
<feature type="transmembrane region" description="Helical" evidence="7">
    <location>
        <begin position="99"/>
        <end position="120"/>
    </location>
</feature>
<name>A0ABV0IL48_9MICC</name>
<evidence type="ECO:0000313" key="9">
    <source>
        <dbReference type="EMBL" id="MEO9248881.1"/>
    </source>
</evidence>
<keyword evidence="2" id="KW-1003">Cell membrane</keyword>
<feature type="compositionally biased region" description="Basic and acidic residues" evidence="6">
    <location>
        <begin position="25"/>
        <end position="37"/>
    </location>
</feature>
<feature type="region of interest" description="Disordered" evidence="6">
    <location>
        <begin position="1"/>
        <end position="54"/>
    </location>
</feature>
<evidence type="ECO:0000256" key="1">
    <source>
        <dbReference type="ARBA" id="ARBA00004651"/>
    </source>
</evidence>
<dbReference type="PANTHER" id="PTHR36115">
    <property type="entry name" value="PROLINE-RICH ANTIGEN HOMOLOG-RELATED"/>
    <property type="match status" value="1"/>
</dbReference>
<evidence type="ECO:0000256" key="5">
    <source>
        <dbReference type="ARBA" id="ARBA00023136"/>
    </source>
</evidence>
<comment type="caution">
    <text evidence="9">The sequence shown here is derived from an EMBL/GenBank/DDBJ whole genome shotgun (WGS) entry which is preliminary data.</text>
</comment>
<comment type="subcellular location">
    <subcellularLocation>
        <location evidence="1">Cell membrane</location>
        <topology evidence="1">Multi-pass membrane protein</topology>
    </subcellularLocation>
</comment>
<dbReference type="Pfam" id="PF06271">
    <property type="entry name" value="RDD"/>
    <property type="match status" value="1"/>
</dbReference>
<proteinExistence type="predicted"/>
<evidence type="ECO:0000256" key="3">
    <source>
        <dbReference type="ARBA" id="ARBA00022692"/>
    </source>
</evidence>
<feature type="domain" description="RDD" evidence="8">
    <location>
        <begin position="69"/>
        <end position="169"/>
    </location>
</feature>
<dbReference type="InterPro" id="IPR010432">
    <property type="entry name" value="RDD"/>
</dbReference>
<gene>
    <name evidence="9" type="ORF">ABDK96_14450</name>
</gene>
<organism evidence="9 10">
    <name type="scientific">Citricoccus nitrophenolicus</name>
    <dbReference type="NCBI Taxonomy" id="863575"/>
    <lineage>
        <taxon>Bacteria</taxon>
        <taxon>Bacillati</taxon>
        <taxon>Actinomycetota</taxon>
        <taxon>Actinomycetes</taxon>
        <taxon>Micrococcales</taxon>
        <taxon>Micrococcaceae</taxon>
        <taxon>Citricoccus</taxon>
    </lineage>
</organism>
<keyword evidence="3 7" id="KW-0812">Transmembrane</keyword>
<evidence type="ECO:0000256" key="4">
    <source>
        <dbReference type="ARBA" id="ARBA00022989"/>
    </source>
</evidence>
<evidence type="ECO:0000256" key="7">
    <source>
        <dbReference type="SAM" id="Phobius"/>
    </source>
</evidence>
<dbReference type="Proteomes" id="UP001484097">
    <property type="component" value="Unassembled WGS sequence"/>
</dbReference>
<evidence type="ECO:0000313" key="10">
    <source>
        <dbReference type="Proteomes" id="UP001484097"/>
    </source>
</evidence>
<protein>
    <submittedName>
        <fullName evidence="9">RDD family protein</fullName>
    </submittedName>
</protein>
<feature type="transmembrane region" description="Helical" evidence="7">
    <location>
        <begin position="75"/>
        <end position="93"/>
    </location>
</feature>
<dbReference type="InterPro" id="IPR051791">
    <property type="entry name" value="Pra-immunoreactive"/>
</dbReference>
<evidence type="ECO:0000259" key="8">
    <source>
        <dbReference type="Pfam" id="PF06271"/>
    </source>
</evidence>
<accession>A0ABV0IL48</accession>
<dbReference type="PANTHER" id="PTHR36115:SF6">
    <property type="entry name" value="PROLINE-RICH ANTIGEN HOMOLOG"/>
    <property type="match status" value="1"/>
</dbReference>
<sequence>MARSPQRRPGADDGAPSSRQRASGRRGEDPLATRRDMAGWVGGTSRPNAAGRWPGERLGLAQDGPAAMAGWGRRILAVLIDWSLALLLSNLWFEGHPLATLGFYVLMQVLLVGLLGTTLGKRIAGIQVVRVGGAMAGPLKALIRAALWCLVVTPFMIDPDGRGLHDRVAGTVQIRM</sequence>
<keyword evidence="5 7" id="KW-0472">Membrane</keyword>